<comment type="caution">
    <text evidence="1">The sequence shown here is derived from an EMBL/GenBank/DDBJ whole genome shotgun (WGS) entry which is preliminary data.</text>
</comment>
<sequence>MLIGFQYGEDELRNLVEKVVEQILVALFHLDDRLVSWGCRRVLEIEKVEVDGLLGELLTHALKVFLLNPGIGQVEKVESLLVGTSLTKICRSVLTSISYGENIGYCE</sequence>
<dbReference type="AlphaFoldDB" id="A0A139GY95"/>
<evidence type="ECO:0000313" key="1">
    <source>
        <dbReference type="EMBL" id="KXS95187.1"/>
    </source>
</evidence>
<gene>
    <name evidence="1" type="ORF">AC578_6599</name>
</gene>
<name>A0A139GY95_9PEZI</name>
<dbReference type="EMBL" id="LFZN01000229">
    <property type="protein sequence ID" value="KXS95187.1"/>
    <property type="molecule type" value="Genomic_DNA"/>
</dbReference>
<reference evidence="1 2" key="1">
    <citation type="submission" date="2015-07" db="EMBL/GenBank/DDBJ databases">
        <title>Comparative genomics of the Sigatoka disease complex on banana suggests a link between parallel evolutionary changes in Pseudocercospora fijiensis and Pseudocercospora eumusae and increased virulence on the banana host.</title>
        <authorList>
            <person name="Chang T.-C."/>
            <person name="Salvucci A."/>
            <person name="Crous P.W."/>
            <person name="Stergiopoulos I."/>
        </authorList>
    </citation>
    <scope>NUCLEOTIDE SEQUENCE [LARGE SCALE GENOMIC DNA]</scope>
    <source>
        <strain evidence="1 2">CBS 114824</strain>
    </source>
</reference>
<organism evidence="1 2">
    <name type="scientific">Pseudocercospora eumusae</name>
    <dbReference type="NCBI Taxonomy" id="321146"/>
    <lineage>
        <taxon>Eukaryota</taxon>
        <taxon>Fungi</taxon>
        <taxon>Dikarya</taxon>
        <taxon>Ascomycota</taxon>
        <taxon>Pezizomycotina</taxon>
        <taxon>Dothideomycetes</taxon>
        <taxon>Dothideomycetidae</taxon>
        <taxon>Mycosphaerellales</taxon>
        <taxon>Mycosphaerellaceae</taxon>
        <taxon>Pseudocercospora</taxon>
    </lineage>
</organism>
<evidence type="ECO:0000313" key="2">
    <source>
        <dbReference type="Proteomes" id="UP000070133"/>
    </source>
</evidence>
<dbReference type="Proteomes" id="UP000070133">
    <property type="component" value="Unassembled WGS sequence"/>
</dbReference>
<accession>A0A139GY95</accession>
<protein>
    <submittedName>
        <fullName evidence="1">Uncharacterized protein</fullName>
    </submittedName>
</protein>
<proteinExistence type="predicted"/>
<keyword evidence="2" id="KW-1185">Reference proteome</keyword>